<reference evidence="4 5" key="1">
    <citation type="submission" date="2010-12" db="EMBL/GenBank/DDBJ databases">
        <authorList>
            <person name="Muzny D."/>
            <person name="Qin X."/>
            <person name="Deng J."/>
            <person name="Jiang H."/>
            <person name="Liu Y."/>
            <person name="Qu J."/>
            <person name="Song X.-Z."/>
            <person name="Zhang L."/>
            <person name="Thornton R."/>
            <person name="Coyle M."/>
            <person name="Francisco L."/>
            <person name="Jackson L."/>
            <person name="Javaid M."/>
            <person name="Korchina V."/>
            <person name="Kovar C."/>
            <person name="Mata R."/>
            <person name="Mathew T."/>
            <person name="Ngo R."/>
            <person name="Nguyen L."/>
            <person name="Nguyen N."/>
            <person name="Okwuonu G."/>
            <person name="Ongeri F."/>
            <person name="Pham C."/>
            <person name="Simmons D."/>
            <person name="Wilczek-Boney K."/>
            <person name="Hale W."/>
            <person name="Jakkamsetti A."/>
            <person name="Pham P."/>
            <person name="Ruth R."/>
            <person name="San Lucas F."/>
            <person name="Warren J."/>
            <person name="Zhang J."/>
            <person name="Zhao Z."/>
            <person name="Zhou C."/>
            <person name="Zhu D."/>
            <person name="Lee S."/>
            <person name="Bess C."/>
            <person name="Blankenburg K."/>
            <person name="Forbes L."/>
            <person name="Fu Q."/>
            <person name="Gubbala S."/>
            <person name="Hirani K."/>
            <person name="Jayaseelan J.C."/>
            <person name="Lara F."/>
            <person name="Munidasa M."/>
            <person name="Palculict T."/>
            <person name="Patil S."/>
            <person name="Pu L.-L."/>
            <person name="Saada N."/>
            <person name="Tang L."/>
            <person name="Weissenberger G."/>
            <person name="Zhu Y."/>
            <person name="Hemphill L."/>
            <person name="Shang Y."/>
            <person name="Youmans B."/>
            <person name="Ayvaz T."/>
            <person name="Ross M."/>
            <person name="Santibanez J."/>
            <person name="Aqrawi P."/>
            <person name="Gross S."/>
            <person name="Joshi V."/>
            <person name="Fowler G."/>
            <person name="Nazareth L."/>
            <person name="Reid J."/>
            <person name="Worley K."/>
            <person name="Petrosino J."/>
            <person name="Highlander S."/>
            <person name="Gibbs R."/>
        </authorList>
    </citation>
    <scope>NUCLEOTIDE SEQUENCE [LARGE SCALE GENOMIC DNA]</scope>
    <source>
        <strain evidence="4 5">ATCC 51599</strain>
    </source>
</reference>
<dbReference type="AlphaFoldDB" id="E7RXV7"/>
<dbReference type="Pfam" id="PF22780">
    <property type="entry name" value="HI0933_like_1st"/>
    <property type="match status" value="1"/>
</dbReference>
<evidence type="ECO:0000259" key="3">
    <source>
        <dbReference type="Pfam" id="PF22780"/>
    </source>
</evidence>
<feature type="domain" description="RsdA/BaiN/AoA(So)-like Rossmann fold-like" evidence="2">
    <location>
        <begin position="5"/>
        <end position="487"/>
    </location>
</feature>
<dbReference type="PANTHER" id="PTHR42887">
    <property type="entry name" value="OS12G0638800 PROTEIN"/>
    <property type="match status" value="1"/>
</dbReference>
<accession>E7RXV7</accession>
<gene>
    <name evidence="4" type="ORF">HMPREF0551_1528</name>
</gene>
<evidence type="ECO:0000259" key="2">
    <source>
        <dbReference type="Pfam" id="PF03486"/>
    </source>
</evidence>
<dbReference type="SUPFAM" id="SSF51905">
    <property type="entry name" value="FAD/NAD(P)-binding domain"/>
    <property type="match status" value="1"/>
</dbReference>
<keyword evidence="5" id="KW-1185">Reference proteome</keyword>
<dbReference type="HOGENOM" id="CLU_025174_2_0_4"/>
<proteinExistence type="predicted"/>
<dbReference type="EMBL" id="AEQP01000010">
    <property type="protein sequence ID" value="EFV94781.1"/>
    <property type="molecule type" value="Genomic_DNA"/>
</dbReference>
<dbReference type="eggNOG" id="COG2081">
    <property type="taxonomic scope" value="Bacteria"/>
</dbReference>
<evidence type="ECO:0000313" key="4">
    <source>
        <dbReference type="EMBL" id="EFV94781.1"/>
    </source>
</evidence>
<dbReference type="Pfam" id="PF03486">
    <property type="entry name" value="HI0933_like"/>
    <property type="match status" value="1"/>
</dbReference>
<dbReference type="STRING" id="887898.HMPREF0551_1528"/>
<name>E7RXV7_9BURK</name>
<evidence type="ECO:0000313" key="5">
    <source>
        <dbReference type="Proteomes" id="UP000011021"/>
    </source>
</evidence>
<dbReference type="InterPro" id="IPR055178">
    <property type="entry name" value="RsdA/BaiN/AoA(So)-like_dom"/>
</dbReference>
<dbReference type="RefSeq" id="WP_005673818.1">
    <property type="nucleotide sequence ID" value="NZ_CP146288.1"/>
</dbReference>
<feature type="region of interest" description="Disordered" evidence="1">
    <location>
        <begin position="229"/>
        <end position="279"/>
    </location>
</feature>
<dbReference type="PRINTS" id="PR00420">
    <property type="entry name" value="RNGMNOXGNASE"/>
</dbReference>
<dbReference type="InterPro" id="IPR057661">
    <property type="entry name" value="RsdA/BaiN/AoA(So)_Rossmann"/>
</dbReference>
<dbReference type="InterPro" id="IPR036188">
    <property type="entry name" value="FAD/NAD-bd_sf"/>
</dbReference>
<organism evidence="4 5">
    <name type="scientific">Lautropia mirabilis ATCC 51599</name>
    <dbReference type="NCBI Taxonomy" id="887898"/>
    <lineage>
        <taxon>Bacteria</taxon>
        <taxon>Pseudomonadati</taxon>
        <taxon>Pseudomonadota</taxon>
        <taxon>Betaproteobacteria</taxon>
        <taxon>Burkholderiales</taxon>
        <taxon>Burkholderiaceae</taxon>
        <taxon>Lautropia</taxon>
    </lineage>
</organism>
<dbReference type="SUPFAM" id="SSF160996">
    <property type="entry name" value="HI0933 insert domain-like"/>
    <property type="match status" value="1"/>
</dbReference>
<evidence type="ECO:0000256" key="1">
    <source>
        <dbReference type="SAM" id="MobiDB-lite"/>
    </source>
</evidence>
<dbReference type="InterPro" id="IPR004792">
    <property type="entry name" value="BaiN-like"/>
</dbReference>
<protein>
    <submittedName>
        <fullName evidence="4">Flavoprotein family protein</fullName>
    </submittedName>
</protein>
<comment type="caution">
    <text evidence="4">The sequence shown here is derived from an EMBL/GenBank/DDBJ whole genome shotgun (WGS) entry which is preliminary data.</text>
</comment>
<sequence length="495" mass="51964">MERRDVIVVGAGAAGLYCAGQLGLRGLRVAVLDHARRIGEKIRISGGGRCNFTNLNGADPARYLSGDPRFVRHALKAHPPERFIARVREARIGFHEKHLGQLFCDDSSQRIIDMLLADCARGGVQIRHPVTVQEIARLDGADNSPRFRVSTSDGVFLARHLVVATGGLSIPAIGASDRAWQLARQWDMATVAPRPGLVPLTVTSAAWQDFAALSGVALPVAVSVVPATAGDSGADTARTDARLGEGGTGLQADPGSQASATPPARAGKGTQQKGQGKAPRPVVFHEDLLFTHRGLSGPGILQISSYWQPGQPVWLNLLPDMPDPGQWLVDLKAGRASAQALPGGASLSGQPHRQQLGTVLGAVLPARLVRSWLASATRLSGALMPPGVSGALEGLAESSRLAEIGDARLRQLGQALSHWPVQPAGSEGYRKAEVTVGGVATEALDPRSLQAHAVPGSHWIGEAVDVTGWLGGYNFQWAWASAFAAAQAIAAEGRV</sequence>
<feature type="compositionally biased region" description="Low complexity" evidence="1">
    <location>
        <begin position="267"/>
        <end position="277"/>
    </location>
</feature>
<dbReference type="Gene3D" id="3.50.50.60">
    <property type="entry name" value="FAD/NAD(P)-binding domain"/>
    <property type="match status" value="2"/>
</dbReference>
<dbReference type="Proteomes" id="UP000011021">
    <property type="component" value="Unassembled WGS sequence"/>
</dbReference>
<dbReference type="PANTHER" id="PTHR42887:SF2">
    <property type="entry name" value="OS12G0638800 PROTEIN"/>
    <property type="match status" value="1"/>
</dbReference>
<feature type="domain" description="RsdA/BaiN/AoA(So)-like insert" evidence="3">
    <location>
        <begin position="282"/>
        <end position="322"/>
    </location>
</feature>